<dbReference type="AlphaFoldDB" id="A0A652YVD0"/>
<gene>
    <name evidence="1" type="ORF">FNL38_10116</name>
</gene>
<proteinExistence type="predicted"/>
<protein>
    <submittedName>
        <fullName evidence="1">Uncharacterized protein</fullName>
    </submittedName>
</protein>
<evidence type="ECO:0000313" key="1">
    <source>
        <dbReference type="EMBL" id="TYQ07652.1"/>
    </source>
</evidence>
<accession>A0A652YVD0</accession>
<dbReference type="EMBL" id="VNIQ01000001">
    <property type="protein sequence ID" value="TYQ07652.1"/>
    <property type="molecule type" value="Genomic_DNA"/>
</dbReference>
<organism evidence="1">
    <name type="scientific">Nocardia globerula</name>
    <dbReference type="NCBI Taxonomy" id="1818"/>
    <lineage>
        <taxon>Bacteria</taxon>
        <taxon>Bacillati</taxon>
        <taxon>Actinomycetota</taxon>
        <taxon>Actinomycetes</taxon>
        <taxon>Mycobacteriales</taxon>
        <taxon>Nocardiaceae</taxon>
        <taxon>Nocardia</taxon>
    </lineage>
</organism>
<reference evidence="1" key="1">
    <citation type="submission" date="2019-07" db="EMBL/GenBank/DDBJ databases">
        <title>Genomic Encyclopedia of Type Strains, Phase IV (KMG-IV): sequencing the most valuable type-strain genomes for metagenomic binning, comparative biology and taxonomic classification.</title>
        <authorList>
            <person name="Goeker M."/>
        </authorList>
    </citation>
    <scope>NUCLEOTIDE SEQUENCE</scope>
    <source>
        <strain evidence="1">DSM 44596</strain>
    </source>
</reference>
<name>A0A652YVD0_NOCGL</name>
<comment type="caution">
    <text evidence="1">The sequence shown here is derived from an EMBL/GenBank/DDBJ whole genome shotgun (WGS) entry which is preliminary data.</text>
</comment>
<sequence>MNSVVRLKYWQRSGGVGATAVTALTTRGLREYVGD</sequence>